<comment type="cofactor">
    <cofactor evidence="1">
        <name>thiamine diphosphate</name>
        <dbReference type="ChEBI" id="CHEBI:58937"/>
    </cofactor>
</comment>
<evidence type="ECO:0000256" key="2">
    <source>
        <dbReference type="ARBA" id="ARBA00023002"/>
    </source>
</evidence>
<evidence type="ECO:0000256" key="1">
    <source>
        <dbReference type="ARBA" id="ARBA00001964"/>
    </source>
</evidence>
<dbReference type="RefSeq" id="WP_218190944.1">
    <property type="nucleotide sequence ID" value="NZ_FUWJ01000001.1"/>
</dbReference>
<evidence type="ECO:0000256" key="5">
    <source>
        <dbReference type="ARBA" id="ARBA00051231"/>
    </source>
</evidence>
<dbReference type="Gene3D" id="3.40.50.970">
    <property type="match status" value="1"/>
</dbReference>
<dbReference type="GO" id="GO:0006086">
    <property type="term" value="P:pyruvate decarboxylation to acetyl-CoA"/>
    <property type="evidence" value="ECO:0007669"/>
    <property type="project" value="TreeGrafter"/>
</dbReference>
<protein>
    <submittedName>
        <fullName evidence="7">Pyruvate dehydrogenase E1 component alpha subunit</fullName>
    </submittedName>
</protein>
<dbReference type="AlphaFoldDB" id="A0A1T4KIV7"/>
<evidence type="ECO:0000259" key="6">
    <source>
        <dbReference type="Pfam" id="PF00676"/>
    </source>
</evidence>
<dbReference type="GO" id="GO:0004739">
    <property type="term" value="F:pyruvate dehydrogenase (acetyl-transferring) activity"/>
    <property type="evidence" value="ECO:0007669"/>
    <property type="project" value="UniProtKB-EC"/>
</dbReference>
<dbReference type="Pfam" id="PF00676">
    <property type="entry name" value="E1_dh"/>
    <property type="match status" value="1"/>
</dbReference>
<dbReference type="EMBL" id="FUWJ01000001">
    <property type="protein sequence ID" value="SJZ42372.1"/>
    <property type="molecule type" value="Genomic_DNA"/>
</dbReference>
<dbReference type="PANTHER" id="PTHR11516:SF60">
    <property type="entry name" value="PYRUVATE DEHYDROGENASE E1 COMPONENT SUBUNIT ALPHA"/>
    <property type="match status" value="1"/>
</dbReference>
<keyword evidence="2" id="KW-0560">Oxidoreductase</keyword>
<comment type="function">
    <text evidence="4">The pyruvate dehydrogenase complex catalyzes the overall conversion of pyruvate to acetyl-CoA and CO(2). It contains multiple copies of three enzymatic components: pyruvate dehydrogenase (E1), dihydrolipoamide acetyltransferase (E2) and lipoamide dehydrogenase (E3).</text>
</comment>
<sequence length="309" mass="33910">MSSRDELYRRLFRTALLIRLVEQRIIELYPSDKIQSPVHLSIGQEAVAVGACDALRKDDVVFATYRSHAFYIAKGGRLDAMFAELYGRMGGVSKGKAGSMHLSAPEVGLMGSSAVVASAIPHAVGAALAFKRRKSSRIAVTVFGDGATEEGVYHESLNFAALTKAPVLFLCEDNGLAVHSHRHIRQSYGLLQHAASYGIATRRLDEGWDAVAVREATVEAVERVRAGEPFLLEIATARYKEHVGVGEDFHFGYRAQADIDRWKRHDPLIQDRQLVEALTPEVEREIAQAVAFAESSPTPGRAELLTDVL</sequence>
<dbReference type="InterPro" id="IPR029061">
    <property type="entry name" value="THDP-binding"/>
</dbReference>
<dbReference type="CDD" id="cd02000">
    <property type="entry name" value="TPP_E1_PDC_ADC_BCADC"/>
    <property type="match status" value="1"/>
</dbReference>
<name>A0A1T4KIV7_9HYPH</name>
<evidence type="ECO:0000256" key="4">
    <source>
        <dbReference type="ARBA" id="ARBA00025211"/>
    </source>
</evidence>
<comment type="catalytic activity">
    <reaction evidence="5">
        <text>N(6)-[(R)-lipoyl]-L-lysyl-[protein] + pyruvate + H(+) = N(6)-[(R)-S(8)-acetyldihydrolipoyl]-L-lysyl-[protein] + CO2</text>
        <dbReference type="Rhea" id="RHEA:19189"/>
        <dbReference type="Rhea" id="RHEA-COMP:10474"/>
        <dbReference type="Rhea" id="RHEA-COMP:10478"/>
        <dbReference type="ChEBI" id="CHEBI:15361"/>
        <dbReference type="ChEBI" id="CHEBI:15378"/>
        <dbReference type="ChEBI" id="CHEBI:16526"/>
        <dbReference type="ChEBI" id="CHEBI:83099"/>
        <dbReference type="ChEBI" id="CHEBI:83111"/>
        <dbReference type="EC" id="1.2.4.1"/>
    </reaction>
</comment>
<keyword evidence="7" id="KW-0670">Pyruvate</keyword>
<dbReference type="STRING" id="225324.SAMN02745126_01000"/>
<proteinExistence type="predicted"/>
<dbReference type="PANTHER" id="PTHR11516">
    <property type="entry name" value="PYRUVATE DEHYDROGENASE E1 COMPONENT, ALPHA SUBUNIT BACTERIAL AND ORGANELLAR"/>
    <property type="match status" value="1"/>
</dbReference>
<gene>
    <name evidence="7" type="ORF">SAMN02745126_01000</name>
</gene>
<evidence type="ECO:0000313" key="8">
    <source>
        <dbReference type="Proteomes" id="UP000190092"/>
    </source>
</evidence>
<dbReference type="Proteomes" id="UP000190092">
    <property type="component" value="Unassembled WGS sequence"/>
</dbReference>
<evidence type="ECO:0000256" key="3">
    <source>
        <dbReference type="ARBA" id="ARBA00023052"/>
    </source>
</evidence>
<dbReference type="InterPro" id="IPR001017">
    <property type="entry name" value="DH_E1"/>
</dbReference>
<keyword evidence="8" id="KW-1185">Reference proteome</keyword>
<reference evidence="8" key="1">
    <citation type="submission" date="2017-02" db="EMBL/GenBank/DDBJ databases">
        <authorList>
            <person name="Varghese N."/>
            <person name="Submissions S."/>
        </authorList>
    </citation>
    <scope>NUCLEOTIDE SEQUENCE [LARGE SCALE GENOMIC DNA]</scope>
    <source>
        <strain evidence="8">ATCC 27094</strain>
    </source>
</reference>
<accession>A0A1T4KIV7</accession>
<evidence type="ECO:0000313" key="7">
    <source>
        <dbReference type="EMBL" id="SJZ42372.1"/>
    </source>
</evidence>
<feature type="domain" description="Dehydrogenase E1 component" evidence="6">
    <location>
        <begin position="17"/>
        <end position="270"/>
    </location>
</feature>
<organism evidence="7 8">
    <name type="scientific">Enhydrobacter aerosaccus</name>
    <dbReference type="NCBI Taxonomy" id="225324"/>
    <lineage>
        <taxon>Bacteria</taxon>
        <taxon>Pseudomonadati</taxon>
        <taxon>Pseudomonadota</taxon>
        <taxon>Alphaproteobacteria</taxon>
        <taxon>Hyphomicrobiales</taxon>
        <taxon>Enhydrobacter</taxon>
    </lineage>
</organism>
<keyword evidence="3" id="KW-0786">Thiamine pyrophosphate</keyword>
<dbReference type="InterPro" id="IPR050642">
    <property type="entry name" value="PDH_E1_Alpha_Subunit"/>
</dbReference>
<dbReference type="SUPFAM" id="SSF52518">
    <property type="entry name" value="Thiamin diphosphate-binding fold (THDP-binding)"/>
    <property type="match status" value="1"/>
</dbReference>